<feature type="binding site" evidence="2">
    <location>
        <position position="107"/>
    </location>
    <ligand>
        <name>Mn(2+)</name>
        <dbReference type="ChEBI" id="CHEBI:29035"/>
        <label>2</label>
    </ligand>
</feature>
<feature type="binding site" evidence="2">
    <location>
        <position position="166"/>
    </location>
    <ligand>
        <name>Mn(2+)</name>
        <dbReference type="ChEBI" id="CHEBI:29035"/>
        <label>2</label>
    </ligand>
</feature>
<reference evidence="4 5" key="1">
    <citation type="submission" date="2014-03" db="EMBL/GenBank/DDBJ databases">
        <title>The draft genome sequence of Marivita geojedonensis KCTC 23882.</title>
        <authorList>
            <person name="Lai Q."/>
            <person name="Shao Z."/>
        </authorList>
    </citation>
    <scope>NUCLEOTIDE SEQUENCE [LARGE SCALE GENOMIC DNA]</scope>
    <source>
        <strain evidence="4 5">DPG-138</strain>
    </source>
</reference>
<dbReference type="PANTHER" id="PTHR11014:SF63">
    <property type="entry name" value="METALLOPEPTIDASE, PUTATIVE (AFU_ORTHOLOGUE AFUA_6G09600)-RELATED"/>
    <property type="match status" value="1"/>
</dbReference>
<keyword evidence="2" id="KW-0464">Manganese</keyword>
<gene>
    <name evidence="4" type="ORF">MGEO_03415</name>
</gene>
<evidence type="ECO:0000313" key="4">
    <source>
        <dbReference type="EMBL" id="OSQ52445.1"/>
    </source>
</evidence>
<feature type="domain" description="Peptidase M20 dimerisation" evidence="3">
    <location>
        <begin position="189"/>
        <end position="282"/>
    </location>
</feature>
<feature type="binding site" evidence="2">
    <location>
        <position position="105"/>
    </location>
    <ligand>
        <name>Mn(2+)</name>
        <dbReference type="ChEBI" id="CHEBI:29035"/>
        <label>2</label>
    </ligand>
</feature>
<dbReference type="STRING" id="1123756.MGEO_03415"/>
<dbReference type="Gene3D" id="3.40.630.10">
    <property type="entry name" value="Zn peptidases"/>
    <property type="match status" value="1"/>
</dbReference>
<evidence type="ECO:0000256" key="2">
    <source>
        <dbReference type="PIRSR" id="PIRSR005962-1"/>
    </source>
</evidence>
<dbReference type="Gene3D" id="3.30.70.360">
    <property type="match status" value="1"/>
</dbReference>
<dbReference type="PIRSF" id="PIRSF005962">
    <property type="entry name" value="Pept_M20D_amidohydro"/>
    <property type="match status" value="1"/>
</dbReference>
<evidence type="ECO:0000256" key="1">
    <source>
        <dbReference type="ARBA" id="ARBA00022801"/>
    </source>
</evidence>
<dbReference type="SUPFAM" id="SSF55031">
    <property type="entry name" value="Bacterial exopeptidase dimerisation domain"/>
    <property type="match status" value="1"/>
</dbReference>
<organism evidence="4 5">
    <name type="scientific">Marivita geojedonensis</name>
    <dbReference type="NCBI Taxonomy" id="1123756"/>
    <lineage>
        <taxon>Bacteria</taxon>
        <taxon>Pseudomonadati</taxon>
        <taxon>Pseudomonadota</taxon>
        <taxon>Alphaproteobacteria</taxon>
        <taxon>Rhodobacterales</taxon>
        <taxon>Roseobacteraceae</taxon>
        <taxon>Marivita</taxon>
    </lineage>
</organism>
<proteinExistence type="predicted"/>
<dbReference type="InterPro" id="IPR002933">
    <property type="entry name" value="Peptidase_M20"/>
</dbReference>
<dbReference type="Pfam" id="PF01546">
    <property type="entry name" value="Peptidase_M20"/>
    <property type="match status" value="1"/>
</dbReference>
<keyword evidence="5" id="KW-1185">Reference proteome</keyword>
<dbReference type="InterPro" id="IPR017439">
    <property type="entry name" value="Amidohydrolase"/>
</dbReference>
<keyword evidence="1" id="KW-0378">Hydrolase</keyword>
<dbReference type="AlphaFoldDB" id="A0A1X4NP10"/>
<evidence type="ECO:0000259" key="3">
    <source>
        <dbReference type="Pfam" id="PF07687"/>
    </source>
</evidence>
<comment type="caution">
    <text evidence="4">The sequence shown here is derived from an EMBL/GenBank/DDBJ whole genome shotgun (WGS) entry which is preliminary data.</text>
</comment>
<comment type="cofactor">
    <cofactor evidence="2">
        <name>Mn(2+)</name>
        <dbReference type="ChEBI" id="CHEBI:29035"/>
    </cofactor>
    <text evidence="2">The Mn(2+) ion enhances activity.</text>
</comment>
<feature type="binding site" evidence="2">
    <location>
        <position position="140"/>
    </location>
    <ligand>
        <name>Mn(2+)</name>
        <dbReference type="ChEBI" id="CHEBI:29035"/>
        <label>2</label>
    </ligand>
</feature>
<dbReference type="Pfam" id="PF07687">
    <property type="entry name" value="M20_dimer"/>
    <property type="match status" value="1"/>
</dbReference>
<protein>
    <recommendedName>
        <fullName evidence="3">Peptidase M20 dimerisation domain-containing protein</fullName>
    </recommendedName>
</protein>
<dbReference type="InterPro" id="IPR011650">
    <property type="entry name" value="Peptidase_M20_dimer"/>
</dbReference>
<dbReference type="GO" id="GO:0016787">
    <property type="term" value="F:hydrolase activity"/>
    <property type="evidence" value="ECO:0007669"/>
    <property type="project" value="UniProtKB-KW"/>
</dbReference>
<dbReference type="PANTHER" id="PTHR11014">
    <property type="entry name" value="PEPTIDASE M20 FAMILY MEMBER"/>
    <property type="match status" value="1"/>
</dbReference>
<dbReference type="InterPro" id="IPR036264">
    <property type="entry name" value="Bact_exopeptidase_dim_dom"/>
</dbReference>
<dbReference type="EMBL" id="JFKC01000002">
    <property type="protein sequence ID" value="OSQ52445.1"/>
    <property type="molecule type" value="Genomic_DNA"/>
</dbReference>
<dbReference type="RefSeq" id="WP_085635320.1">
    <property type="nucleotide sequence ID" value="NZ_JFKC01000002.1"/>
</dbReference>
<dbReference type="SUPFAM" id="SSF53187">
    <property type="entry name" value="Zn-dependent exopeptidases"/>
    <property type="match status" value="1"/>
</dbReference>
<keyword evidence="2" id="KW-0479">Metal-binding</keyword>
<sequence length="396" mass="42237">MFTKWYNSQQATSHDWLHDLHRHPETGFEEIRTAAFVAERLTKFGYDVTTRIGGTGVVGTLHGAKASRNAPGRIVAFRAELDALPMQEATKLAYASTDPARFHGCGHDGHMVTALTAAAYLAEHRDFDGTVRFIFQPAEELLTGARAMIADGLFDSFPCDEIFALHNSPDLPAGQIGVPTTAALSSADNIDITIRANGAHGSMPHTGEDAIAAAAHLITSVQQAATRLVDARAAGVISFGLLHGGTARNILPDTVRLEGTMRTTAEAVRNRLADMLQDAVRATELLFGVLIEIDIETVTPVTVNSPSCVAAAVSAATRVVGVDRVTENARSLMASEDFAELSARVPGAYFFIGQSGPAPHHPEFVFDTDIIPVGAAIFADLAKHRTSVSLNSHHLT</sequence>
<name>A0A1X4NP10_9RHOB</name>
<dbReference type="GO" id="GO:0046872">
    <property type="term" value="F:metal ion binding"/>
    <property type="evidence" value="ECO:0007669"/>
    <property type="project" value="UniProtKB-KW"/>
</dbReference>
<dbReference type="NCBIfam" id="TIGR01891">
    <property type="entry name" value="amidohydrolases"/>
    <property type="match status" value="1"/>
</dbReference>
<dbReference type="OrthoDB" id="9777385at2"/>
<evidence type="ECO:0000313" key="5">
    <source>
        <dbReference type="Proteomes" id="UP000193926"/>
    </source>
</evidence>
<accession>A0A1X4NP10</accession>
<feature type="binding site" evidence="2">
    <location>
        <position position="360"/>
    </location>
    <ligand>
        <name>Mn(2+)</name>
        <dbReference type="ChEBI" id="CHEBI:29035"/>
        <label>2</label>
    </ligand>
</feature>
<dbReference type="Proteomes" id="UP000193926">
    <property type="component" value="Unassembled WGS sequence"/>
</dbReference>